<dbReference type="SUPFAM" id="SSF160246">
    <property type="entry name" value="EspE N-terminal domain-like"/>
    <property type="match status" value="1"/>
</dbReference>
<comment type="caution">
    <text evidence="5">The sequence shown here is derived from an EMBL/GenBank/DDBJ whole genome shotgun (WGS) entry which is preliminary data.</text>
</comment>
<feature type="domain" description="Bacterial type II secretion system protein E" evidence="4">
    <location>
        <begin position="372"/>
        <end position="386"/>
    </location>
</feature>
<dbReference type="Pfam" id="PF05157">
    <property type="entry name" value="MshEN"/>
    <property type="match status" value="1"/>
</dbReference>
<keyword evidence="6" id="KW-1185">Reference proteome</keyword>
<dbReference type="GO" id="GO:0005886">
    <property type="term" value="C:plasma membrane"/>
    <property type="evidence" value="ECO:0007669"/>
    <property type="project" value="TreeGrafter"/>
</dbReference>
<dbReference type="RefSeq" id="WP_212370621.1">
    <property type="nucleotide sequence ID" value="NZ_JAGSIE010000029.1"/>
</dbReference>
<dbReference type="FunFam" id="3.40.50.300:FF:000398">
    <property type="entry name" value="Type IV pilus assembly ATPase PilB"/>
    <property type="match status" value="1"/>
</dbReference>
<dbReference type="FunFam" id="3.30.450.90:FF:000001">
    <property type="entry name" value="Type II secretion system ATPase GspE"/>
    <property type="match status" value="1"/>
</dbReference>
<dbReference type="PANTHER" id="PTHR30258">
    <property type="entry name" value="TYPE II SECRETION SYSTEM PROTEIN GSPE-RELATED"/>
    <property type="match status" value="1"/>
</dbReference>
<dbReference type="InterPro" id="IPR007831">
    <property type="entry name" value="T2SS_GspE_N"/>
</dbReference>
<dbReference type="InterPro" id="IPR037257">
    <property type="entry name" value="T2SS_E_N_sf"/>
</dbReference>
<evidence type="ECO:0000256" key="1">
    <source>
        <dbReference type="ARBA" id="ARBA00006611"/>
    </source>
</evidence>
<dbReference type="GO" id="GO:0005524">
    <property type="term" value="F:ATP binding"/>
    <property type="evidence" value="ECO:0007669"/>
    <property type="project" value="UniProtKB-KW"/>
</dbReference>
<dbReference type="SMART" id="SM00382">
    <property type="entry name" value="AAA"/>
    <property type="match status" value="1"/>
</dbReference>
<dbReference type="InterPro" id="IPR001482">
    <property type="entry name" value="T2SS/T4SS_dom"/>
</dbReference>
<dbReference type="Gene3D" id="3.30.300.160">
    <property type="entry name" value="Type II secretion system, protein E, N-terminal domain"/>
    <property type="match status" value="1"/>
</dbReference>
<evidence type="ECO:0000256" key="2">
    <source>
        <dbReference type="ARBA" id="ARBA00022741"/>
    </source>
</evidence>
<protein>
    <submittedName>
        <fullName evidence="5">Flp pilus assembly complex ATPase component TadA</fullName>
    </submittedName>
</protein>
<dbReference type="EMBL" id="JAGSIE010000029">
    <property type="protein sequence ID" value="MBR7554441.1"/>
    <property type="molecule type" value="Genomic_DNA"/>
</dbReference>
<dbReference type="Gene3D" id="3.40.50.300">
    <property type="entry name" value="P-loop containing nucleotide triphosphate hydrolases"/>
    <property type="match status" value="1"/>
</dbReference>
<keyword evidence="2" id="KW-0547">Nucleotide-binding</keyword>
<dbReference type="Gene3D" id="3.30.450.90">
    <property type="match status" value="1"/>
</dbReference>
<evidence type="ECO:0000256" key="3">
    <source>
        <dbReference type="ARBA" id="ARBA00022840"/>
    </source>
</evidence>
<dbReference type="PANTHER" id="PTHR30258:SF1">
    <property type="entry name" value="PROTEIN TRANSPORT PROTEIN HOFB HOMOLOG"/>
    <property type="match status" value="1"/>
</dbReference>
<gene>
    <name evidence="5" type="primary">tadA</name>
    <name evidence="5" type="ORF">KC820_09790</name>
</gene>
<reference evidence="5 6" key="1">
    <citation type="submission" date="2021-04" db="EMBL/GenBank/DDBJ databases">
        <title>Allobacillus sp. nov. SKP8-2 isolated from shrimp paste.</title>
        <authorList>
            <person name="Tanasupawat S."/>
            <person name="Yiamsombat S."/>
            <person name="Kanchanasin P."/>
            <person name="Kuncharoen N."/>
        </authorList>
    </citation>
    <scope>NUCLEOTIDE SEQUENCE [LARGE SCALE GENOMIC DNA]</scope>
    <source>
        <strain evidence="5 6">SKP8-2</strain>
    </source>
</reference>
<name>A0A941HT49_9BACI</name>
<dbReference type="GO" id="GO:0016887">
    <property type="term" value="F:ATP hydrolysis activity"/>
    <property type="evidence" value="ECO:0007669"/>
    <property type="project" value="TreeGrafter"/>
</dbReference>
<dbReference type="Pfam" id="PF00437">
    <property type="entry name" value="T2SSE"/>
    <property type="match status" value="1"/>
</dbReference>
<dbReference type="InterPro" id="IPR003593">
    <property type="entry name" value="AAA+_ATPase"/>
</dbReference>
<dbReference type="InterPro" id="IPR027417">
    <property type="entry name" value="P-loop_NTPase"/>
</dbReference>
<dbReference type="AlphaFoldDB" id="A0A941HT49"/>
<proteinExistence type="inferred from homology"/>
<keyword evidence="3" id="KW-0067">ATP-binding</keyword>
<dbReference type="PROSITE" id="PS00662">
    <property type="entry name" value="T2SP_E"/>
    <property type="match status" value="1"/>
</dbReference>
<accession>A0A941HT49</accession>
<dbReference type="SUPFAM" id="SSF52540">
    <property type="entry name" value="P-loop containing nucleoside triphosphate hydrolases"/>
    <property type="match status" value="1"/>
</dbReference>
<organism evidence="5 6">
    <name type="scientific">Allobacillus saliphilus</name>
    <dbReference type="NCBI Taxonomy" id="2912308"/>
    <lineage>
        <taxon>Bacteria</taxon>
        <taxon>Bacillati</taxon>
        <taxon>Bacillota</taxon>
        <taxon>Bacilli</taxon>
        <taxon>Bacillales</taxon>
        <taxon>Bacillaceae</taxon>
        <taxon>Allobacillus</taxon>
    </lineage>
</organism>
<dbReference type="CDD" id="cd01129">
    <property type="entry name" value="PulE-GspE-like"/>
    <property type="match status" value="1"/>
</dbReference>
<evidence type="ECO:0000313" key="5">
    <source>
        <dbReference type="EMBL" id="MBR7554441.1"/>
    </source>
</evidence>
<dbReference type="Proteomes" id="UP000675431">
    <property type="component" value="Unassembled WGS sequence"/>
</dbReference>
<evidence type="ECO:0000259" key="4">
    <source>
        <dbReference type="PROSITE" id="PS00662"/>
    </source>
</evidence>
<sequence>MVKKTKLRLGELLVQAGLISEEQLNEALEKKDSSQKLGDYLTEQNLITDVQVAELLEEQLGYPHIRLHNYPFDQTLLKLIPKEYVQEKNIVPLKREKNKLFLAISDPLDYFTLNDVRLMTGFEVEPVIVVKDEIRQAILTLYEQEDFTEELEEQFREEAVHDLTMEEASSPIVKILNQLFQQAVVQKASDIHIDPQEMKVLIRLRIDGALRTEQTFSKGVQASMITRVKILAGLDITEQKIPQDGRIKMKIEGRKVDFRVSTLPTIFGEKVVIRVLDTAATSNNLEELGFSEKNYEKFIKMIEEPFGIVLLTGPTGSGKTSTMYAALTRLNDESINIITVEDPVEYQLDGINQIQVNPKVDLTFANGLRAILRQDPDIIMLGEIRDQETANMAVRASITGHLVLSTLHTNDSIGAIDRLKNIGVEQFLIGSSINGVVAQRLVRTVCRECVRVVEPTVREKAIFNRYNIEIDSIKRGAGCPSCNQTGYRGRTAIHEVLYIDDEIREAILNEKTSVEIEQLAREKGFTYLFEDGLHKVKQGLTTTEEVFRVAQE</sequence>
<evidence type="ECO:0000313" key="6">
    <source>
        <dbReference type="Proteomes" id="UP000675431"/>
    </source>
</evidence>
<comment type="similarity">
    <text evidence="1">Belongs to the GSP E family.</text>
</comment>